<sequence length="406" mass="44047">MAATGNDIDVVSMIKNLKADLDSKSNDIAEIKESVNVLKSLLLATNRITASMKKQLDDEDEKEFISYHSQSPEEHGSDNLSSVGTSLTKVSRSGSQQASSQYDETDKKGIMDPLGASISPGDEDSRPKATECPAWLNPNSASQVGHVIPSPVAPVFPPMNDISINDANGQAKNSQRILPLNQIAAASGNQNSMTKIMINGVPRNIPSGKGSAPKKSFYAQNKEALGPSQPVPFTRTVRNSAPAKFAGMQSGMPLRNFTAPPISTKQYQPFEKSNQRRVSEPHRSRKPRPAKYCTSCGDQAHHLYDCPKAGIIHLEGSDGRQFKPEHADASEKAGPAQRTFGNGKGPIFRPSEKAPGYPVDRQLELINTVIVRLEADGWRPPPRQYFDANGNLIAMVDVVNANYSDD</sequence>
<protein>
    <recommendedName>
        <fullName evidence="4">CCHC-type domain-containing protein</fullName>
    </recommendedName>
</protein>
<feature type="region of interest" description="Disordered" evidence="1">
    <location>
        <begin position="52"/>
        <end position="130"/>
    </location>
</feature>
<feature type="compositionally biased region" description="Polar residues" evidence="1">
    <location>
        <begin position="78"/>
        <end position="102"/>
    </location>
</feature>
<name>A0AAV9XTH5_9PEZI</name>
<dbReference type="AlphaFoldDB" id="A0AAV9XTH5"/>
<accession>A0AAV9XTH5</accession>
<feature type="compositionally biased region" description="Basic and acidic residues" evidence="1">
    <location>
        <begin position="321"/>
        <end position="331"/>
    </location>
</feature>
<organism evidence="2 3">
    <name type="scientific">Orbilia ellipsospora</name>
    <dbReference type="NCBI Taxonomy" id="2528407"/>
    <lineage>
        <taxon>Eukaryota</taxon>
        <taxon>Fungi</taxon>
        <taxon>Dikarya</taxon>
        <taxon>Ascomycota</taxon>
        <taxon>Pezizomycotina</taxon>
        <taxon>Orbiliomycetes</taxon>
        <taxon>Orbiliales</taxon>
        <taxon>Orbiliaceae</taxon>
        <taxon>Orbilia</taxon>
    </lineage>
</organism>
<evidence type="ECO:0000256" key="1">
    <source>
        <dbReference type="SAM" id="MobiDB-lite"/>
    </source>
</evidence>
<evidence type="ECO:0000313" key="2">
    <source>
        <dbReference type="EMBL" id="KAK6544499.1"/>
    </source>
</evidence>
<feature type="region of interest" description="Disordered" evidence="1">
    <location>
        <begin position="262"/>
        <end position="291"/>
    </location>
</feature>
<dbReference type="Proteomes" id="UP001365542">
    <property type="component" value="Unassembled WGS sequence"/>
</dbReference>
<gene>
    <name evidence="2" type="ORF">TWF694_001193</name>
</gene>
<dbReference type="EMBL" id="JAVHJO010000001">
    <property type="protein sequence ID" value="KAK6544499.1"/>
    <property type="molecule type" value="Genomic_DNA"/>
</dbReference>
<proteinExistence type="predicted"/>
<evidence type="ECO:0008006" key="4">
    <source>
        <dbReference type="Google" id="ProtNLM"/>
    </source>
</evidence>
<keyword evidence="3" id="KW-1185">Reference proteome</keyword>
<reference evidence="2 3" key="1">
    <citation type="submission" date="2019-10" db="EMBL/GenBank/DDBJ databases">
        <authorList>
            <person name="Palmer J.M."/>
        </authorList>
    </citation>
    <scope>NUCLEOTIDE SEQUENCE [LARGE SCALE GENOMIC DNA]</scope>
    <source>
        <strain evidence="2 3">TWF694</strain>
    </source>
</reference>
<feature type="compositionally biased region" description="Basic and acidic residues" evidence="1">
    <location>
        <begin position="273"/>
        <end position="282"/>
    </location>
</feature>
<evidence type="ECO:0000313" key="3">
    <source>
        <dbReference type="Proteomes" id="UP001365542"/>
    </source>
</evidence>
<feature type="region of interest" description="Disordered" evidence="1">
    <location>
        <begin position="321"/>
        <end position="355"/>
    </location>
</feature>
<comment type="caution">
    <text evidence="2">The sequence shown here is derived from an EMBL/GenBank/DDBJ whole genome shotgun (WGS) entry which is preliminary data.</text>
</comment>